<dbReference type="OrthoDB" id="1918704at2759"/>
<evidence type="ECO:0000313" key="3">
    <source>
        <dbReference type="Proteomes" id="UP000886520"/>
    </source>
</evidence>
<proteinExistence type="predicted"/>
<comment type="caution">
    <text evidence="2">The sequence shown here is derived from an EMBL/GenBank/DDBJ whole genome shotgun (WGS) entry which is preliminary data.</text>
</comment>
<organism evidence="2 3">
    <name type="scientific">Adiantum capillus-veneris</name>
    <name type="common">Maidenhair fern</name>
    <dbReference type="NCBI Taxonomy" id="13818"/>
    <lineage>
        <taxon>Eukaryota</taxon>
        <taxon>Viridiplantae</taxon>
        <taxon>Streptophyta</taxon>
        <taxon>Embryophyta</taxon>
        <taxon>Tracheophyta</taxon>
        <taxon>Polypodiopsida</taxon>
        <taxon>Polypodiidae</taxon>
        <taxon>Polypodiales</taxon>
        <taxon>Pteridineae</taxon>
        <taxon>Pteridaceae</taxon>
        <taxon>Vittarioideae</taxon>
        <taxon>Adiantum</taxon>
    </lineage>
</organism>
<sequence length="465" mass="51239">MDLRSVFAPSCTLSIHKSFLQGVEFQPCLHHGAGFKRVLTKCCHRRICGGLQAEVVEDSTLIDIQESSDGYVLFKFGTTQLYEDPPRFISSVAQPKSVTHIEAGREVIDCSAVVYRLPNENENSFIGPYHWGYQASSLLDTPSSTSSSTTSSYENRAELPSLTFSSEVPDVPLDFIGPRSFADYLVSAEARNESFARFVRSSGFTASMVKLLPANISFEDVSSKSTSLGPEAVHSMKSSTVKRVSREGKKTRARHKRPSRDLYRSSSFQMYELIFCYPFMDPSKAASTWKAIPKEKYTELFGALNQLAVGLAGSGLALVLFVASRMLCLNATLDCIKLMSLLRGVGLLWLSSALQRFGSAVKLMGECGEKARSERKEHLAMLRKEVHAVTFKPEALPPDPSCENGLLTISCHVGDCMVIGRGQELSEHALQPFLAVKRQGKGPTIVAYNSACNKCSRDKWQLIIA</sequence>
<dbReference type="PANTHER" id="PTHR35095">
    <property type="entry name" value="OS05G0143300 PROTEIN"/>
    <property type="match status" value="1"/>
</dbReference>
<evidence type="ECO:0000256" key="1">
    <source>
        <dbReference type="SAM" id="Phobius"/>
    </source>
</evidence>
<reference evidence="2" key="1">
    <citation type="submission" date="2021-01" db="EMBL/GenBank/DDBJ databases">
        <title>Adiantum capillus-veneris genome.</title>
        <authorList>
            <person name="Fang Y."/>
            <person name="Liao Q."/>
        </authorList>
    </citation>
    <scope>NUCLEOTIDE SEQUENCE</scope>
    <source>
        <strain evidence="2">H3</strain>
        <tissue evidence="2">Leaf</tissue>
    </source>
</reference>
<evidence type="ECO:0000313" key="2">
    <source>
        <dbReference type="EMBL" id="KAI5078214.1"/>
    </source>
</evidence>
<feature type="transmembrane region" description="Helical" evidence="1">
    <location>
        <begin position="300"/>
        <end position="323"/>
    </location>
</feature>
<protein>
    <submittedName>
        <fullName evidence="2">Uncharacterized protein</fullName>
    </submittedName>
</protein>
<name>A0A9D4V275_ADICA</name>
<accession>A0A9D4V275</accession>
<dbReference type="Proteomes" id="UP000886520">
    <property type="component" value="Chromosome 6"/>
</dbReference>
<gene>
    <name evidence="2" type="ORF">GOP47_0005885</name>
</gene>
<dbReference type="AlphaFoldDB" id="A0A9D4V275"/>
<keyword evidence="3" id="KW-1185">Reference proteome</keyword>
<dbReference type="PANTHER" id="PTHR35095:SF1">
    <property type="entry name" value="OS05G0143300 PROTEIN"/>
    <property type="match status" value="1"/>
</dbReference>
<keyword evidence="1" id="KW-0472">Membrane</keyword>
<dbReference type="EMBL" id="JABFUD020000006">
    <property type="protein sequence ID" value="KAI5078214.1"/>
    <property type="molecule type" value="Genomic_DNA"/>
</dbReference>
<keyword evidence="1" id="KW-0812">Transmembrane</keyword>
<keyword evidence="1" id="KW-1133">Transmembrane helix</keyword>